<evidence type="ECO:0000313" key="2">
    <source>
        <dbReference type="Proteomes" id="UP000807353"/>
    </source>
</evidence>
<dbReference type="Proteomes" id="UP000807353">
    <property type="component" value="Unassembled WGS sequence"/>
</dbReference>
<comment type="caution">
    <text evidence="1">The sequence shown here is derived from an EMBL/GenBank/DDBJ whole genome shotgun (WGS) entry which is preliminary data.</text>
</comment>
<evidence type="ECO:0000313" key="1">
    <source>
        <dbReference type="EMBL" id="KAF9460068.1"/>
    </source>
</evidence>
<keyword evidence="2" id="KW-1185">Reference proteome</keyword>
<protein>
    <submittedName>
        <fullName evidence="1">Uncharacterized protein</fullName>
    </submittedName>
</protein>
<name>A0A9P5XYP2_9AGAR</name>
<reference evidence="1" key="1">
    <citation type="submission" date="2020-11" db="EMBL/GenBank/DDBJ databases">
        <authorList>
            <consortium name="DOE Joint Genome Institute"/>
            <person name="Ahrendt S."/>
            <person name="Riley R."/>
            <person name="Andreopoulos W."/>
            <person name="Labutti K."/>
            <person name="Pangilinan J."/>
            <person name="Ruiz-Duenas F.J."/>
            <person name="Barrasa J.M."/>
            <person name="Sanchez-Garcia M."/>
            <person name="Camarero S."/>
            <person name="Miyauchi S."/>
            <person name="Serrano A."/>
            <person name="Linde D."/>
            <person name="Babiker R."/>
            <person name="Drula E."/>
            <person name="Ayuso-Fernandez I."/>
            <person name="Pacheco R."/>
            <person name="Padilla G."/>
            <person name="Ferreira P."/>
            <person name="Barriuso J."/>
            <person name="Kellner H."/>
            <person name="Castanera R."/>
            <person name="Alfaro M."/>
            <person name="Ramirez L."/>
            <person name="Pisabarro A.G."/>
            <person name="Kuo A."/>
            <person name="Tritt A."/>
            <person name="Lipzen A."/>
            <person name="He G."/>
            <person name="Yan M."/>
            <person name="Ng V."/>
            <person name="Cullen D."/>
            <person name="Martin F."/>
            <person name="Rosso M.-N."/>
            <person name="Henrissat B."/>
            <person name="Hibbett D."/>
            <person name="Martinez A.T."/>
            <person name="Grigoriev I.V."/>
        </authorList>
    </citation>
    <scope>NUCLEOTIDE SEQUENCE</scope>
    <source>
        <strain evidence="1">CBS 247.69</strain>
    </source>
</reference>
<dbReference type="EMBL" id="MU150305">
    <property type="protein sequence ID" value="KAF9460068.1"/>
    <property type="molecule type" value="Genomic_DNA"/>
</dbReference>
<accession>A0A9P5XYP2</accession>
<sequence length="171" mass="19634">MSRYPFGAALPVETKEDLASTKTTQRETSHPGYAISLLMHRANYFSWHSPILKILYIKALPYNYTLVEQTPLLAELRVDDELPLAVMEWISNGRFWPLLKYIGCNVSPWLMDRLLDMFEVRAKGEVTGIAKRITHGLVRGQYFKVSHEQWRRVRSLQDLGVGTTVEEIAAP</sequence>
<gene>
    <name evidence="1" type="ORF">BDZ94DRAFT_1238757</name>
</gene>
<organism evidence="1 2">
    <name type="scientific">Collybia nuda</name>
    <dbReference type="NCBI Taxonomy" id="64659"/>
    <lineage>
        <taxon>Eukaryota</taxon>
        <taxon>Fungi</taxon>
        <taxon>Dikarya</taxon>
        <taxon>Basidiomycota</taxon>
        <taxon>Agaricomycotina</taxon>
        <taxon>Agaricomycetes</taxon>
        <taxon>Agaricomycetidae</taxon>
        <taxon>Agaricales</taxon>
        <taxon>Tricholomatineae</taxon>
        <taxon>Clitocybaceae</taxon>
        <taxon>Collybia</taxon>
    </lineage>
</organism>
<dbReference type="AlphaFoldDB" id="A0A9P5XYP2"/>
<proteinExistence type="predicted"/>